<organism evidence="5 6">
    <name type="scientific">Perilla frutescens var. hirtella</name>
    <name type="common">Perilla citriodora</name>
    <name type="synonym">Perilla setoyensis</name>
    <dbReference type="NCBI Taxonomy" id="608512"/>
    <lineage>
        <taxon>Eukaryota</taxon>
        <taxon>Viridiplantae</taxon>
        <taxon>Streptophyta</taxon>
        <taxon>Embryophyta</taxon>
        <taxon>Tracheophyta</taxon>
        <taxon>Spermatophyta</taxon>
        <taxon>Magnoliopsida</taxon>
        <taxon>eudicotyledons</taxon>
        <taxon>Gunneridae</taxon>
        <taxon>Pentapetalae</taxon>
        <taxon>asterids</taxon>
        <taxon>lamiids</taxon>
        <taxon>Lamiales</taxon>
        <taxon>Lamiaceae</taxon>
        <taxon>Nepetoideae</taxon>
        <taxon>Elsholtzieae</taxon>
        <taxon>Perilla</taxon>
    </lineage>
</organism>
<dbReference type="Pfam" id="PF00076">
    <property type="entry name" value="RRM_1"/>
    <property type="match status" value="3"/>
</dbReference>
<feature type="region of interest" description="Disordered" evidence="3">
    <location>
        <begin position="1"/>
        <end position="49"/>
    </location>
</feature>
<dbReference type="EMBL" id="SDAM02029543">
    <property type="protein sequence ID" value="KAH6756700.1"/>
    <property type="molecule type" value="Genomic_DNA"/>
</dbReference>
<evidence type="ECO:0000313" key="6">
    <source>
        <dbReference type="Proteomes" id="UP001190926"/>
    </source>
</evidence>
<dbReference type="Proteomes" id="UP001190926">
    <property type="component" value="Unassembled WGS sequence"/>
</dbReference>
<feature type="domain" description="RRM" evidence="4">
    <location>
        <begin position="621"/>
        <end position="699"/>
    </location>
</feature>
<dbReference type="CDD" id="cd00590">
    <property type="entry name" value="RRM_SF"/>
    <property type="match status" value="1"/>
</dbReference>
<feature type="domain" description="RRM" evidence="4">
    <location>
        <begin position="445"/>
        <end position="514"/>
    </location>
</feature>
<dbReference type="GO" id="GO:0003723">
    <property type="term" value="F:RNA binding"/>
    <property type="evidence" value="ECO:0007669"/>
    <property type="project" value="UniProtKB-UniRule"/>
</dbReference>
<evidence type="ECO:0000256" key="2">
    <source>
        <dbReference type="PROSITE-ProRule" id="PRU00176"/>
    </source>
</evidence>
<dbReference type="SUPFAM" id="SSF54928">
    <property type="entry name" value="RNA-binding domain, RBD"/>
    <property type="match status" value="2"/>
</dbReference>
<feature type="compositionally biased region" description="Polar residues" evidence="3">
    <location>
        <begin position="31"/>
        <end position="49"/>
    </location>
</feature>
<dbReference type="Gene3D" id="3.30.70.330">
    <property type="match status" value="3"/>
</dbReference>
<keyword evidence="1 2" id="KW-0694">RNA-binding</keyword>
<evidence type="ECO:0000256" key="3">
    <source>
        <dbReference type="SAM" id="MobiDB-lite"/>
    </source>
</evidence>
<dbReference type="PROSITE" id="PS50102">
    <property type="entry name" value="RRM"/>
    <property type="match status" value="3"/>
</dbReference>
<dbReference type="SMART" id="SM00360">
    <property type="entry name" value="RRM"/>
    <property type="match status" value="3"/>
</dbReference>
<comment type="caution">
    <text evidence="5">The sequence shown here is derived from an EMBL/GenBank/DDBJ whole genome shotgun (WGS) entry which is preliminary data.</text>
</comment>
<protein>
    <recommendedName>
        <fullName evidence="4">RRM domain-containing protein</fullName>
    </recommendedName>
</protein>
<evidence type="ECO:0000256" key="1">
    <source>
        <dbReference type="ARBA" id="ARBA00022884"/>
    </source>
</evidence>
<dbReference type="InterPro" id="IPR012677">
    <property type="entry name" value="Nucleotide-bd_a/b_plait_sf"/>
</dbReference>
<dbReference type="InterPro" id="IPR035979">
    <property type="entry name" value="RBD_domain_sf"/>
</dbReference>
<reference evidence="5 6" key="1">
    <citation type="journal article" date="2021" name="Nat. Commun.">
        <title>Incipient diploidization of the medicinal plant Perilla within 10,000 years.</title>
        <authorList>
            <person name="Zhang Y."/>
            <person name="Shen Q."/>
            <person name="Leng L."/>
            <person name="Zhang D."/>
            <person name="Chen S."/>
            <person name="Shi Y."/>
            <person name="Ning Z."/>
            <person name="Chen S."/>
        </authorList>
    </citation>
    <scope>NUCLEOTIDE SEQUENCE [LARGE SCALE GENOMIC DNA]</scope>
    <source>
        <strain evidence="6">cv. PC099</strain>
    </source>
</reference>
<feature type="domain" description="RRM" evidence="4">
    <location>
        <begin position="525"/>
        <end position="608"/>
    </location>
</feature>
<dbReference type="PANTHER" id="PTHR21245">
    <property type="entry name" value="HETEROGENEOUS NUCLEAR RIBONUCLEOPROTEIN"/>
    <property type="match status" value="1"/>
</dbReference>
<accession>A0AAD4NY11</accession>
<dbReference type="InterPro" id="IPR000504">
    <property type="entry name" value="RRM_dom"/>
</dbReference>
<gene>
    <name evidence="5" type="ORF">C2S53_001102</name>
</gene>
<evidence type="ECO:0000313" key="5">
    <source>
        <dbReference type="EMBL" id="KAH6756700.1"/>
    </source>
</evidence>
<sequence length="893" mass="99023">MSTAATPPASTAIPTSSQSSQESTSIHTSSNTKSTPQIPYHAHQTQSLTSKQAIAAPNLEFLKSDFGRVAGNRYEESGNRSDLDNSGVQHSGPEKITNLEVISVVGGGDGSKNAVNLSCQTGERPQSVAGTGSGKRKIVKKTVIVKKVIKKRVPKRRLVDALGNRGEVLKVEDGVNLSEVRNNGNLANDVIEKSNVVEVIEKTGINEAKDTVNTVDDFTEKLNIVNDVDGVKEETSAIHEVVEKADIRAEVPQNLEIVIAPNVSGPVVGEEVDDLSAEMEPEMSKPDIHAKFSEQMLPRNDRSGFNYMDADGLKGNDSVCEVERKDLTNPFCDLIEVNKVNLTPETIMETNERENTMTENQLEDCLMENQRIDFVNKADMELLASQNVDSIGEEIEVLGGQENGRPIAKAESCSGEVGSDCIKLTEGLLFSGEMEALERKKKRKTEIFIGGLDKYTKEEDIRAVFEDIGLVLEVRLVTNPKSGKNRGYAFVRFATAADAKNALAKYSRVEICGKHCNAAPVEGNDTIYLGNIDRKWKTDDVMKLLEKAGIDKIDKVTLKADPNNIERNRGFAFVEFQTNKDAQTAFKKLQKKDAFGKNQMVKVAWAQPLTEPAEEEILQVKSVYAEYLPSSWDEEKVKEYFKRFGELESVVLAKDLSLSRRKDFAFINYTTRDAALTCIEAVNRERLEDDCSKVKMAASLAKPIPKRKQTSNPTIKQHLEAKENAIQTSKKLHGSRNKGKAASSSYDYAKVDNRLSTTDELVQLLRQQASTKHNPPHLESGAIMPDHHFLLPGTKRTFSQVGHDPLYVECPGLSRVRVESSYQISGPSSLSHGVDLLRSPYHHQPGPVFPSESVNGRRIYSSHFQTRDRASYYGDTYPYHRRGHLLLWHLSGD</sequence>
<keyword evidence="6" id="KW-1185">Reference proteome</keyword>
<name>A0AAD4NY11_PERFH</name>
<proteinExistence type="predicted"/>
<evidence type="ECO:0000259" key="4">
    <source>
        <dbReference type="PROSITE" id="PS50102"/>
    </source>
</evidence>
<feature type="compositionally biased region" description="Low complexity" evidence="3">
    <location>
        <begin position="1"/>
        <end position="30"/>
    </location>
</feature>
<dbReference type="AlphaFoldDB" id="A0AAD4NY11"/>